<dbReference type="EMBL" id="BK015949">
    <property type="protein sequence ID" value="DAF86632.1"/>
    <property type="molecule type" value="Genomic_DNA"/>
</dbReference>
<protein>
    <submittedName>
        <fullName evidence="1">Uncharacterized protein</fullName>
    </submittedName>
</protein>
<reference evidence="1" key="1">
    <citation type="journal article" date="2021" name="Proc. Natl. Acad. Sci. U.S.A.">
        <title>A Catalog of Tens of Thousands of Viruses from Human Metagenomes Reveals Hidden Associations with Chronic Diseases.</title>
        <authorList>
            <person name="Tisza M.J."/>
            <person name="Buck C.B."/>
        </authorList>
    </citation>
    <scope>NUCLEOTIDE SEQUENCE</scope>
    <source>
        <strain evidence="1">Ctcx61</strain>
    </source>
</reference>
<organism evidence="1">
    <name type="scientific">Siphoviridae sp. ctcx61</name>
    <dbReference type="NCBI Taxonomy" id="2825575"/>
    <lineage>
        <taxon>Viruses</taxon>
        <taxon>Duplodnaviria</taxon>
        <taxon>Heunggongvirae</taxon>
        <taxon>Uroviricota</taxon>
        <taxon>Caudoviricetes</taxon>
    </lineage>
</organism>
<accession>A0A8S5TWS0</accession>
<proteinExistence type="predicted"/>
<name>A0A8S5TWS0_9CAUD</name>
<evidence type="ECO:0000313" key="1">
    <source>
        <dbReference type="EMBL" id="DAF86632.1"/>
    </source>
</evidence>
<sequence length="129" mass="15275">MKSRCSNKNVPNYSIYGAKGIKVCDEWNKFINFKTWAMNNGYNDDLTLERIDLNKGYDPSNCKWATYYEQSRNKSNTVIIEINGETMCLKDWCNKLNIDYKNIHSKLNKLNMTPKEYLDREIKRLEKGE</sequence>